<dbReference type="GO" id="GO:0005886">
    <property type="term" value="C:plasma membrane"/>
    <property type="evidence" value="ECO:0007669"/>
    <property type="project" value="TreeGrafter"/>
</dbReference>
<dbReference type="PROSITE" id="PS51880">
    <property type="entry name" value="TGS"/>
    <property type="match status" value="1"/>
</dbReference>
<dbReference type="Gene3D" id="3.30.460.10">
    <property type="entry name" value="Beta Polymerase, domain 2"/>
    <property type="match status" value="1"/>
</dbReference>
<dbReference type="CDD" id="cd01668">
    <property type="entry name" value="TGS_RSH"/>
    <property type="match status" value="1"/>
</dbReference>
<dbReference type="CDD" id="cd00077">
    <property type="entry name" value="HDc"/>
    <property type="match status" value="1"/>
</dbReference>
<dbReference type="Pfam" id="PF19296">
    <property type="entry name" value="RelA_AH_RIS"/>
    <property type="match status" value="1"/>
</dbReference>
<dbReference type="InterPro" id="IPR012675">
    <property type="entry name" value="Beta-grasp_dom_sf"/>
</dbReference>
<protein>
    <submittedName>
        <fullName evidence="5">Bifunctional (P)ppGpp synthetase/guanosine-3',5'-bis(Diphosphate) 3'-pyrophosphohydrolase</fullName>
    </submittedName>
</protein>
<dbReference type="CDD" id="cd04876">
    <property type="entry name" value="ACT_RelA-SpoT"/>
    <property type="match status" value="1"/>
</dbReference>
<dbReference type="GO" id="GO:0042594">
    <property type="term" value="P:response to starvation"/>
    <property type="evidence" value="ECO:0007669"/>
    <property type="project" value="TreeGrafter"/>
</dbReference>
<dbReference type="InterPro" id="IPR006674">
    <property type="entry name" value="HD_domain"/>
</dbReference>
<evidence type="ECO:0000259" key="4">
    <source>
        <dbReference type="PROSITE" id="PS51880"/>
    </source>
</evidence>
<dbReference type="RefSeq" id="WP_237383455.1">
    <property type="nucleotide sequence ID" value="NZ_CP071793.1"/>
</dbReference>
<dbReference type="CDD" id="cd05399">
    <property type="entry name" value="NT_Rel-Spo_like"/>
    <property type="match status" value="1"/>
</dbReference>
<evidence type="ECO:0000259" key="3">
    <source>
        <dbReference type="PROSITE" id="PS51831"/>
    </source>
</evidence>
<dbReference type="InterPro" id="IPR002912">
    <property type="entry name" value="ACT_dom"/>
</dbReference>
<feature type="domain" description="ACT" evidence="2">
    <location>
        <begin position="666"/>
        <end position="740"/>
    </location>
</feature>
<feature type="domain" description="TGS" evidence="4">
    <location>
        <begin position="405"/>
        <end position="466"/>
    </location>
</feature>
<gene>
    <name evidence="5" type="ORF">J3U87_12935</name>
</gene>
<dbReference type="InterPro" id="IPR003607">
    <property type="entry name" value="HD/PDEase_dom"/>
</dbReference>
<dbReference type="PANTHER" id="PTHR21262:SF36">
    <property type="entry name" value="BIFUNCTIONAL (P)PPGPP SYNTHASE_HYDROLASE SPOT"/>
    <property type="match status" value="1"/>
</dbReference>
<dbReference type="InterPro" id="IPR004095">
    <property type="entry name" value="TGS"/>
</dbReference>
<dbReference type="Gene3D" id="1.10.3210.10">
    <property type="entry name" value="Hypothetical protein af1432"/>
    <property type="match status" value="1"/>
</dbReference>
<dbReference type="GO" id="GO:0008893">
    <property type="term" value="F:guanosine-3',5'-bis(diphosphate) 3'-diphosphatase activity"/>
    <property type="evidence" value="ECO:0007669"/>
    <property type="project" value="TreeGrafter"/>
</dbReference>
<dbReference type="Proteomes" id="UP000663929">
    <property type="component" value="Chromosome"/>
</dbReference>
<dbReference type="Gene3D" id="3.30.70.260">
    <property type="match status" value="1"/>
</dbReference>
<dbReference type="GO" id="GO:0008728">
    <property type="term" value="F:GTP diphosphokinase activity"/>
    <property type="evidence" value="ECO:0007669"/>
    <property type="project" value="TreeGrafter"/>
</dbReference>
<dbReference type="PROSITE" id="PS51671">
    <property type="entry name" value="ACT"/>
    <property type="match status" value="1"/>
</dbReference>
<dbReference type="InterPro" id="IPR043519">
    <property type="entry name" value="NT_sf"/>
</dbReference>
<dbReference type="Pfam" id="PF04607">
    <property type="entry name" value="RelA_SpoT"/>
    <property type="match status" value="1"/>
</dbReference>
<reference evidence="5" key="1">
    <citation type="submission" date="2021-03" db="EMBL/GenBank/DDBJ databases">
        <title>Acanthopleuribacteraceae sp. M133.</title>
        <authorList>
            <person name="Wang G."/>
        </authorList>
    </citation>
    <scope>NUCLEOTIDE SEQUENCE</scope>
    <source>
        <strain evidence="5">M133</strain>
    </source>
</reference>
<dbReference type="Pfam" id="PF02824">
    <property type="entry name" value="TGS"/>
    <property type="match status" value="1"/>
</dbReference>
<dbReference type="KEGG" id="scor:J3U87_12935"/>
<dbReference type="GO" id="GO:0015969">
    <property type="term" value="P:guanosine tetraphosphate metabolic process"/>
    <property type="evidence" value="ECO:0007669"/>
    <property type="project" value="InterPro"/>
</dbReference>
<comment type="similarity">
    <text evidence="1">Belongs to the relA/spoT family.</text>
</comment>
<dbReference type="PROSITE" id="PS51831">
    <property type="entry name" value="HD"/>
    <property type="match status" value="1"/>
</dbReference>
<dbReference type="SMART" id="SM00471">
    <property type="entry name" value="HDc"/>
    <property type="match status" value="1"/>
</dbReference>
<dbReference type="AlphaFoldDB" id="A0A8A4TV45"/>
<dbReference type="Pfam" id="PF13291">
    <property type="entry name" value="ACT_4"/>
    <property type="match status" value="1"/>
</dbReference>
<evidence type="ECO:0000259" key="2">
    <source>
        <dbReference type="PROSITE" id="PS51671"/>
    </source>
</evidence>
<dbReference type="PANTHER" id="PTHR21262">
    <property type="entry name" value="GUANOSINE-3',5'-BIS DIPHOSPHATE 3'-PYROPHOSPHOHYDROLASE"/>
    <property type="match status" value="1"/>
</dbReference>
<dbReference type="Gene3D" id="3.10.20.30">
    <property type="match status" value="1"/>
</dbReference>
<dbReference type="Pfam" id="PF13328">
    <property type="entry name" value="HD_4"/>
    <property type="match status" value="1"/>
</dbReference>
<sequence length="740" mass="84480">MALRDQLSAIKEWAGFAKTKNHSYEDVERVFLGNHPDADTDYLMRAYSFAEKAHRGQTRKSGDPYIIHPTAVAFLLAERKLDLETVAAGFLHDVVEDCEVEISQLESEFGPGLARIVDGVTKIGKVRFRDKNQAQAENYRKMILAMSEDIRVLIVKLADRCHNMQTLYHLGEEKRRRISQETLEIFTPLAHRIGMSNFKLELERLSFRYLEPEAFADLESQLAVREKTNRNFLENTSRDIESLMEEYDVKGHVSSRIKSHHSIYRKMQRKKCTLDGLYDYYAFRILTHSVGDCYKMFGLLHSKWRHIPGRIKDFIATPKSNLYQSIHTTLIADQGQPFEVQVRTFTMHRIAEEGVAAHWTYKNGKLLSLGKNHFVSWLKRVADEQKEVQDTDEFLETIKGQLQTDEILVFTPNSEIKTLPKGATPLDFAYHIHTEVGHQAVAAKVDGKMVPLRSQLQSGSIVEIITSNSQTPNEEWLQYVVSPSAKSKIRAWLRAKERERATDMGRSLFERELKRHKVSLKKVTNNVISAAIKDMGYKKIEDFYAAVGFGNLTPNKAVRPFLPEGTESNPTAEEVRHNRLQRAFQRISRKSKTMVLVRGTSDVLVNLAKCCNPILGDPIIGHITKGKGVMVHKKDCKTLQSQNISTERKVEVAWDSPSDNNVFQVAIRVYTEDRPGMIADVTAAISNTQTNMPNLNATTDQEKSMGIFDIVLQVKTLDHFKKVIQNLKKVKGFLGYDRIR</sequence>
<dbReference type="InterPro" id="IPR045865">
    <property type="entry name" value="ACT-like_dom_sf"/>
</dbReference>
<proteinExistence type="inferred from homology"/>
<dbReference type="SUPFAM" id="SSF81271">
    <property type="entry name" value="TGS-like"/>
    <property type="match status" value="1"/>
</dbReference>
<dbReference type="InterPro" id="IPR045600">
    <property type="entry name" value="RelA/SpoT_AH_RIS"/>
</dbReference>
<dbReference type="FunFam" id="3.10.20.30:FF:000002">
    <property type="entry name" value="GTP pyrophosphokinase (RelA/SpoT)"/>
    <property type="match status" value="1"/>
</dbReference>
<evidence type="ECO:0000256" key="1">
    <source>
        <dbReference type="RuleBase" id="RU003847"/>
    </source>
</evidence>
<accession>A0A8A4TV45</accession>
<dbReference type="SMART" id="SM00954">
    <property type="entry name" value="RelA_SpoT"/>
    <property type="match status" value="1"/>
</dbReference>
<dbReference type="EMBL" id="CP071793">
    <property type="protein sequence ID" value="QTD53353.1"/>
    <property type="molecule type" value="Genomic_DNA"/>
</dbReference>
<dbReference type="InterPro" id="IPR007685">
    <property type="entry name" value="RelA_SpoT"/>
</dbReference>
<dbReference type="SUPFAM" id="SSF109604">
    <property type="entry name" value="HD-domain/PDEase-like"/>
    <property type="match status" value="1"/>
</dbReference>
<dbReference type="NCBIfam" id="TIGR00691">
    <property type="entry name" value="spoT_relA"/>
    <property type="match status" value="1"/>
</dbReference>
<dbReference type="FunFam" id="1.10.3210.10:FF:000001">
    <property type="entry name" value="GTP pyrophosphokinase RelA"/>
    <property type="match status" value="1"/>
</dbReference>
<name>A0A8A4TV45_SULCO</name>
<dbReference type="SUPFAM" id="SSF81301">
    <property type="entry name" value="Nucleotidyltransferase"/>
    <property type="match status" value="1"/>
</dbReference>
<dbReference type="InterPro" id="IPR004811">
    <property type="entry name" value="RelA/Spo_fam"/>
</dbReference>
<comment type="function">
    <text evidence="1">In eubacteria ppGpp (guanosine 3'-diphosphate 5'-diphosphate) is a mediator of the stringent response that coordinates a variety of cellular activities in response to changes in nutritional abundance.</text>
</comment>
<feature type="domain" description="HD" evidence="3">
    <location>
        <begin position="65"/>
        <end position="164"/>
    </location>
</feature>
<organism evidence="5 6">
    <name type="scientific">Sulfidibacter corallicola</name>
    <dbReference type="NCBI Taxonomy" id="2818388"/>
    <lineage>
        <taxon>Bacteria</taxon>
        <taxon>Pseudomonadati</taxon>
        <taxon>Acidobacteriota</taxon>
        <taxon>Holophagae</taxon>
        <taxon>Acanthopleuribacterales</taxon>
        <taxon>Acanthopleuribacteraceae</taxon>
        <taxon>Sulfidibacter</taxon>
    </lineage>
</organism>
<dbReference type="InterPro" id="IPR033655">
    <property type="entry name" value="TGS_RelA/SpoT"/>
</dbReference>
<keyword evidence="6" id="KW-1185">Reference proteome</keyword>
<dbReference type="SUPFAM" id="SSF55021">
    <property type="entry name" value="ACT-like"/>
    <property type="match status" value="1"/>
</dbReference>
<dbReference type="InterPro" id="IPR012676">
    <property type="entry name" value="TGS-like"/>
</dbReference>
<evidence type="ECO:0000313" key="6">
    <source>
        <dbReference type="Proteomes" id="UP000663929"/>
    </source>
</evidence>
<evidence type="ECO:0000313" key="5">
    <source>
        <dbReference type="EMBL" id="QTD53353.1"/>
    </source>
</evidence>